<dbReference type="GeneID" id="82206185"/>
<dbReference type="Pfam" id="PF10133">
    <property type="entry name" value="CooT"/>
    <property type="match status" value="1"/>
</dbReference>
<name>A0A1V1I3Q4_9FIRM</name>
<dbReference type="KEGG" id="ril:CRIB_2156"/>
<sequence>MCESAAYILKEDGMERIMDNVVSVDPFEGKVYLTDLLGEQKIIDGEIKEIRLMDHKIIIKENKR</sequence>
<proteinExistence type="predicted"/>
<accession>A0A1V1I3Q4</accession>
<gene>
    <name evidence="1" type="ORF">CRIB_2156</name>
</gene>
<organism evidence="1 2">
    <name type="scientific">Romboutsia ilealis</name>
    <dbReference type="NCBI Taxonomy" id="1115758"/>
    <lineage>
        <taxon>Bacteria</taxon>
        <taxon>Bacillati</taxon>
        <taxon>Bacillota</taxon>
        <taxon>Clostridia</taxon>
        <taxon>Peptostreptococcales</taxon>
        <taxon>Peptostreptococcaceae</taxon>
        <taxon>Romboutsia</taxon>
    </lineage>
</organism>
<keyword evidence="2" id="KW-1185">Reference proteome</keyword>
<dbReference type="AlphaFoldDB" id="A0A1V1I3Q4"/>
<dbReference type="EMBL" id="LN555523">
    <property type="protein sequence ID" value="CED94759.1"/>
    <property type="molecule type" value="Genomic_DNA"/>
</dbReference>
<dbReference type="RefSeq" id="WP_180702256.1">
    <property type="nucleotide sequence ID" value="NZ_LN555523.1"/>
</dbReference>
<dbReference type="InterPro" id="IPR019300">
    <property type="entry name" value="CooT"/>
</dbReference>
<protein>
    <submittedName>
        <fullName evidence="1">Predicted RNA-binding protein</fullName>
    </submittedName>
</protein>
<evidence type="ECO:0000313" key="1">
    <source>
        <dbReference type="EMBL" id="CED94759.1"/>
    </source>
</evidence>
<evidence type="ECO:0000313" key="2">
    <source>
        <dbReference type="Proteomes" id="UP000245622"/>
    </source>
</evidence>
<reference evidence="1 2" key="1">
    <citation type="submission" date="2014-04" db="EMBL/GenBank/DDBJ databases">
        <authorList>
            <person name="Hornung B.V."/>
        </authorList>
    </citation>
    <scope>NUCLEOTIDE SEQUENCE [LARGE SCALE GENOMIC DNA]</scope>
    <source>
        <strain evidence="1 2">CRIB</strain>
    </source>
</reference>
<dbReference type="Proteomes" id="UP000245622">
    <property type="component" value="Chromosome 1"/>
</dbReference>